<dbReference type="EMBL" id="QCZG01000031">
    <property type="protein sequence ID" value="PWA09206.1"/>
    <property type="molecule type" value="Genomic_DNA"/>
</dbReference>
<dbReference type="Proteomes" id="UP000245998">
    <property type="component" value="Unassembled WGS sequence"/>
</dbReference>
<dbReference type="CDD" id="cd03441">
    <property type="entry name" value="R_hydratase_like"/>
    <property type="match status" value="1"/>
</dbReference>
<evidence type="ECO:0000313" key="2">
    <source>
        <dbReference type="EMBL" id="PWA09206.1"/>
    </source>
</evidence>
<gene>
    <name evidence="2" type="ORF">DCC39_13560</name>
</gene>
<accession>A0A2U1JVI1</accession>
<protein>
    <submittedName>
        <fullName evidence="2">MaoC family dehydratase</fullName>
    </submittedName>
</protein>
<evidence type="ECO:0000313" key="3">
    <source>
        <dbReference type="Proteomes" id="UP000245998"/>
    </source>
</evidence>
<proteinExistence type="predicted"/>
<evidence type="ECO:0000259" key="1">
    <source>
        <dbReference type="Pfam" id="PF13452"/>
    </source>
</evidence>
<dbReference type="OrthoDB" id="160199at2"/>
<dbReference type="Gene3D" id="3.10.129.10">
    <property type="entry name" value="Hotdog Thioesterase"/>
    <property type="match status" value="1"/>
</dbReference>
<reference evidence="2 3" key="1">
    <citation type="submission" date="2018-04" db="EMBL/GenBank/DDBJ databases">
        <title>Camelliibacillus theae gen. nov., sp. nov., isolated from Pu'er tea.</title>
        <authorList>
            <person name="Niu L."/>
        </authorList>
    </citation>
    <scope>NUCLEOTIDE SEQUENCE [LARGE SCALE GENOMIC DNA]</scope>
    <source>
        <strain evidence="2 3">T8</strain>
    </source>
</reference>
<dbReference type="Pfam" id="PF13452">
    <property type="entry name" value="FAS1_DH_region"/>
    <property type="match status" value="1"/>
</dbReference>
<dbReference type="AlphaFoldDB" id="A0A2U1JVI1"/>
<dbReference type="InterPro" id="IPR039569">
    <property type="entry name" value="FAS1-like_DH_region"/>
</dbReference>
<dbReference type="InterPro" id="IPR029069">
    <property type="entry name" value="HotDog_dom_sf"/>
</dbReference>
<dbReference type="SUPFAM" id="SSF54637">
    <property type="entry name" value="Thioesterase/thiol ester dehydrase-isomerase"/>
    <property type="match status" value="1"/>
</dbReference>
<comment type="caution">
    <text evidence="2">The sequence shown here is derived from an EMBL/GenBank/DDBJ whole genome shotgun (WGS) entry which is preliminary data.</text>
</comment>
<dbReference type="InterPro" id="IPR016709">
    <property type="entry name" value="HadA-like"/>
</dbReference>
<dbReference type="RefSeq" id="WP_116555438.1">
    <property type="nucleotide sequence ID" value="NZ_QCZG01000031.1"/>
</dbReference>
<feature type="domain" description="FAS1-like dehydratase" evidence="1">
    <location>
        <begin position="7"/>
        <end position="140"/>
    </location>
</feature>
<sequence>MSNVNDLVGLEFEPYCFEIEKGKIREFVQAIGDDNPIYFDMEAAKKEGFQGIPIPLTFLQVIDLWGGYSFQEKMEKLKLNPVKILHGEQHFEYLEDIYAGDVLTVSSKVINVDIKKGSSGGMDLITTENQYKNQHGDLVAISRNVTVHRH</sequence>
<keyword evidence="3" id="KW-1185">Reference proteome</keyword>
<dbReference type="PIRSF" id="PIRSF018072">
    <property type="entry name" value="UCP018072"/>
    <property type="match status" value="1"/>
</dbReference>
<organism evidence="2 3">
    <name type="scientific">Pueribacillus theae</name>
    <dbReference type="NCBI Taxonomy" id="2171751"/>
    <lineage>
        <taxon>Bacteria</taxon>
        <taxon>Bacillati</taxon>
        <taxon>Bacillota</taxon>
        <taxon>Bacilli</taxon>
        <taxon>Bacillales</taxon>
        <taxon>Bacillaceae</taxon>
        <taxon>Pueribacillus</taxon>
    </lineage>
</organism>
<name>A0A2U1JVI1_9BACI</name>